<name>A0A4U6D1R2_9BACT</name>
<accession>A0A4U6D1R2</accession>
<dbReference type="RefSeq" id="WP_137341714.1">
    <property type="nucleotide sequence ID" value="NZ_BSQH01000002.1"/>
</dbReference>
<keyword evidence="3" id="KW-1185">Reference proteome</keyword>
<comment type="caution">
    <text evidence="2">The sequence shown here is derived from an EMBL/GenBank/DDBJ whole genome shotgun (WGS) entry which is preliminary data.</text>
</comment>
<sequence length="492" mass="53444">MLTGKLLLSSSALLSLFLLAGCEDHRMSDSPDITVQNRSVTPVLAKFLPGAVNGRIGASGLKMYSLLSSDDVLEQSPKYVFGGSADGAGLFQNPDGNYTILVNNEDNFAVSRITLDKTFKPVKGEYVLNSDGGTWRLCSATLATPLEHGFGPVFLTCGESGQESRTHALKVDADVNQANISREVAGLGRWSAENALPLPKSAYPGKTIVMIGDDDSDVNGGQLAMYASNTVGDLENGTLYMLKRPDNNQKEMDMKVGTIYDVEFTKIDNHKTLTGAQINAKVNELKGIKFGRVEDVDYRKGGGANGREVIFAVTGQDNSGVNADYSRSKYGRVYHLVLDANDPTKGKLEVLLDGDDRSGIAKTFQDPDNVCVTTNYIYIMEDPNGYGDEKHDGYVYQYNLSTRQLTPIIEIDHRRTEADAAKYNVGGTSKLGSWETSGMIDVSDVTGRPNTFMLGIQAHTWKGDKYKGVDGGSVRKNEDQASQLILIEGLPR</sequence>
<organism evidence="2 3">
    <name type="scientific">Dyadobacter frigoris</name>
    <dbReference type="NCBI Taxonomy" id="2576211"/>
    <lineage>
        <taxon>Bacteria</taxon>
        <taxon>Pseudomonadati</taxon>
        <taxon>Bacteroidota</taxon>
        <taxon>Cytophagia</taxon>
        <taxon>Cytophagales</taxon>
        <taxon>Spirosomataceae</taxon>
        <taxon>Dyadobacter</taxon>
    </lineage>
</organism>
<gene>
    <name evidence="2" type="ORF">FDK13_19655</name>
</gene>
<evidence type="ECO:0000256" key="1">
    <source>
        <dbReference type="SAM" id="SignalP"/>
    </source>
</evidence>
<evidence type="ECO:0008006" key="4">
    <source>
        <dbReference type="Google" id="ProtNLM"/>
    </source>
</evidence>
<dbReference type="OrthoDB" id="727757at2"/>
<protein>
    <recommendedName>
        <fullName evidence="4">DUF839 domain-containing protein</fullName>
    </recommendedName>
</protein>
<dbReference type="EMBL" id="SZVO01000009">
    <property type="protein sequence ID" value="TKT90546.1"/>
    <property type="molecule type" value="Genomic_DNA"/>
</dbReference>
<keyword evidence="1" id="KW-0732">Signal</keyword>
<dbReference type="AlphaFoldDB" id="A0A4U6D1R2"/>
<feature type="chain" id="PRO_5020962847" description="DUF839 domain-containing protein" evidence="1">
    <location>
        <begin position="21"/>
        <end position="492"/>
    </location>
</feature>
<evidence type="ECO:0000313" key="2">
    <source>
        <dbReference type="EMBL" id="TKT90546.1"/>
    </source>
</evidence>
<reference evidence="2 3" key="1">
    <citation type="submission" date="2019-05" db="EMBL/GenBank/DDBJ databases">
        <title>Dyadobacter AR-3-8 sp. nov., isolated from arctic soil.</title>
        <authorList>
            <person name="Chaudhary D.K."/>
        </authorList>
    </citation>
    <scope>NUCLEOTIDE SEQUENCE [LARGE SCALE GENOMIC DNA]</scope>
    <source>
        <strain evidence="2 3">AR-3-8</strain>
    </source>
</reference>
<proteinExistence type="predicted"/>
<feature type="signal peptide" evidence="1">
    <location>
        <begin position="1"/>
        <end position="20"/>
    </location>
</feature>
<dbReference type="Proteomes" id="UP000304900">
    <property type="component" value="Unassembled WGS sequence"/>
</dbReference>
<dbReference type="PROSITE" id="PS51257">
    <property type="entry name" value="PROKAR_LIPOPROTEIN"/>
    <property type="match status" value="1"/>
</dbReference>
<evidence type="ECO:0000313" key="3">
    <source>
        <dbReference type="Proteomes" id="UP000304900"/>
    </source>
</evidence>